<dbReference type="Proteomes" id="UP001056120">
    <property type="component" value="Linkage Group LG01"/>
</dbReference>
<sequence>MTEPEPEPKDTPRQIVNRLFDCWMGELNTNLEQLVSAAKNHHHDDNTDDSSLRLLINQSVGHYEDYYKMKSDAADEDIISLFPPSWLTSLEHAFLWMAGWRPTTVIHLLYSKSGIQLEASLTDLIPSFTAGDLGDLSVNQINLVNELQKKTIRQERKISEKMATLQESVADTSMVKLSNAISEMIREEDEDGVNDSDGRVELALEKKTDGLEEVIRMADGLRMETLKAVIAILTPIQAVYFLIAAAELRLRVHDWGLKRDADINS</sequence>
<name>A0ACB9K3D9_9ASTR</name>
<reference evidence="1 2" key="2">
    <citation type="journal article" date="2022" name="Mol. Ecol. Resour.">
        <title>The genomes of chicory, endive, great burdock and yacon provide insights into Asteraceae paleo-polyploidization history and plant inulin production.</title>
        <authorList>
            <person name="Fan W."/>
            <person name="Wang S."/>
            <person name="Wang H."/>
            <person name="Wang A."/>
            <person name="Jiang F."/>
            <person name="Liu H."/>
            <person name="Zhao H."/>
            <person name="Xu D."/>
            <person name="Zhang Y."/>
        </authorList>
    </citation>
    <scope>NUCLEOTIDE SEQUENCE [LARGE SCALE GENOMIC DNA]</scope>
    <source>
        <strain evidence="2">cv. Yunnan</strain>
        <tissue evidence="1">Leaves</tissue>
    </source>
</reference>
<dbReference type="EMBL" id="CM042018">
    <property type="protein sequence ID" value="KAI3826791.1"/>
    <property type="molecule type" value="Genomic_DNA"/>
</dbReference>
<evidence type="ECO:0000313" key="2">
    <source>
        <dbReference type="Proteomes" id="UP001056120"/>
    </source>
</evidence>
<reference evidence="2" key="1">
    <citation type="journal article" date="2022" name="Mol. Ecol. Resour.">
        <title>The genomes of chicory, endive, great burdock and yacon provide insights into Asteraceae palaeo-polyploidization history and plant inulin production.</title>
        <authorList>
            <person name="Fan W."/>
            <person name="Wang S."/>
            <person name="Wang H."/>
            <person name="Wang A."/>
            <person name="Jiang F."/>
            <person name="Liu H."/>
            <person name="Zhao H."/>
            <person name="Xu D."/>
            <person name="Zhang Y."/>
        </authorList>
    </citation>
    <scope>NUCLEOTIDE SEQUENCE [LARGE SCALE GENOMIC DNA]</scope>
    <source>
        <strain evidence="2">cv. Yunnan</strain>
    </source>
</reference>
<protein>
    <submittedName>
        <fullName evidence="1">Uncharacterized protein</fullName>
    </submittedName>
</protein>
<organism evidence="1 2">
    <name type="scientific">Smallanthus sonchifolius</name>
    <dbReference type="NCBI Taxonomy" id="185202"/>
    <lineage>
        <taxon>Eukaryota</taxon>
        <taxon>Viridiplantae</taxon>
        <taxon>Streptophyta</taxon>
        <taxon>Embryophyta</taxon>
        <taxon>Tracheophyta</taxon>
        <taxon>Spermatophyta</taxon>
        <taxon>Magnoliopsida</taxon>
        <taxon>eudicotyledons</taxon>
        <taxon>Gunneridae</taxon>
        <taxon>Pentapetalae</taxon>
        <taxon>asterids</taxon>
        <taxon>campanulids</taxon>
        <taxon>Asterales</taxon>
        <taxon>Asteraceae</taxon>
        <taxon>Asteroideae</taxon>
        <taxon>Heliantheae alliance</taxon>
        <taxon>Millerieae</taxon>
        <taxon>Smallanthus</taxon>
    </lineage>
</organism>
<keyword evidence="2" id="KW-1185">Reference proteome</keyword>
<proteinExistence type="predicted"/>
<comment type="caution">
    <text evidence="1">The sequence shown here is derived from an EMBL/GenBank/DDBJ whole genome shotgun (WGS) entry which is preliminary data.</text>
</comment>
<accession>A0ACB9K3D9</accession>
<gene>
    <name evidence="1" type="ORF">L1987_00847</name>
</gene>
<evidence type="ECO:0000313" key="1">
    <source>
        <dbReference type="EMBL" id="KAI3826791.1"/>
    </source>
</evidence>